<dbReference type="AlphaFoldDB" id="A0A7X6F0V9"/>
<gene>
    <name evidence="1" type="ORF">HER27_031880</name>
</gene>
<dbReference type="RefSeq" id="WP_167860704.1">
    <property type="nucleotide sequence ID" value="NZ_CP064935.1"/>
</dbReference>
<proteinExistence type="predicted"/>
<sequence length="276" mass="30586">MRDIPFTRPTVIAANEFLSYALGTHTQVNKIVLRLGLEDEVPAGNAIGIEKKVDVLGRLVLARSDEVIDTSEGRMTLVEAFVRQAVEHASERSQEWQQDALLRGLARDGYVVIWSNSRQPNSLRAALPGEIDLPAADDEVHLLLKHFGFMTSLGHLDQAVEAHTRGDWAAANGQIRTFLEGLLDEIALFIEPSKAQNLSSSENRRAMLAGPDIGFLGVKRNEWSPDGKSFIHGLFKMLHSDGSHPGLSTEDHCTFRLHIGLVTARMLLRRLREGKV</sequence>
<evidence type="ECO:0000313" key="1">
    <source>
        <dbReference type="EMBL" id="QPK12586.1"/>
    </source>
</evidence>
<reference evidence="1 2" key="1">
    <citation type="submission" date="2020-11" db="EMBL/GenBank/DDBJ databases">
        <title>Indigenous Rhizobia Nodulating Common beans in Western Kenya.</title>
        <authorList>
            <person name="Wekesa C.S."/>
            <person name="Oelmueller R."/>
            <person name="Furch A.C."/>
        </authorList>
    </citation>
    <scope>NUCLEOTIDE SEQUENCE [LARGE SCALE GENOMIC DNA]</scope>
    <source>
        <strain evidence="2">BS3</strain>
        <plasmid evidence="1 2">pBS3d</plasmid>
    </source>
</reference>
<accession>A0A7X6F0V9</accession>
<evidence type="ECO:0000313" key="2">
    <source>
        <dbReference type="Proteomes" id="UP000540266"/>
    </source>
</evidence>
<dbReference type="EMBL" id="CP064935">
    <property type="protein sequence ID" value="QPK12586.1"/>
    <property type="molecule type" value="Genomic_DNA"/>
</dbReference>
<keyword evidence="1" id="KW-0614">Plasmid</keyword>
<dbReference type="Proteomes" id="UP000540266">
    <property type="component" value="Plasmid pBS3d"/>
</dbReference>
<organism evidence="1 2">
    <name type="scientific">Rhizobium phaseoli</name>
    <dbReference type="NCBI Taxonomy" id="396"/>
    <lineage>
        <taxon>Bacteria</taxon>
        <taxon>Pseudomonadati</taxon>
        <taxon>Pseudomonadota</taxon>
        <taxon>Alphaproteobacteria</taxon>
        <taxon>Hyphomicrobiales</taxon>
        <taxon>Rhizobiaceae</taxon>
        <taxon>Rhizobium/Agrobacterium group</taxon>
        <taxon>Rhizobium</taxon>
    </lineage>
</organism>
<protein>
    <submittedName>
        <fullName evidence="1">Uncharacterized protein</fullName>
    </submittedName>
</protein>
<geneLocation type="plasmid" evidence="1 2">
    <name>pBS3d</name>
</geneLocation>
<name>A0A7X6F0V9_9HYPH</name>